<evidence type="ECO:0000313" key="4">
    <source>
        <dbReference type="EMBL" id="KAG9341570.1"/>
    </source>
</evidence>
<feature type="region of interest" description="Disordered" evidence="3">
    <location>
        <begin position="686"/>
        <end position="736"/>
    </location>
</feature>
<accession>A0A8T2NQV1</accession>
<name>A0A8T2NQV1_9TELE</name>
<sequence length="736" mass="82626">MERQRVSASQCRVPNNHPQTKGLISAVGLGRNWVPRVGLPRCGGGDYQLPFQLGFSSFARGLPLEAPAGRYYIASWCNTGSAVAPSVADRTLSKITPHEAEKTWQPSADYYCHLTTPEPDPPAGAEMESGKAMIRVGPQPSHPSSPPAPPLPPSRAPSEKTRSTSANHKGFHSPNLTKASGMENKLFGDLKPFKSLKQAGITAVFTGQNKAEKMVVLPTEEANLCDIDYLVPTHDEKGRPIAEWKRQVMVRQLQARLQDEENQRRKDNGNKYVKMDTWRYSQKHNAILGPLGELLTEDDLIYLEKQIENVSMQKQSETYEQELARLAEELRIILPAPIVNITANTQFRKPNTDGQVPLPLWCNRISGIVKSMSLLMANLSDHPYCKMPNTELVSVFSQVPERQNSSRGRREKIESEIAQFGVSVRNLKSNFESQNSLSSEEGTDASLMSYALESPDNDKTELSPEEVDRTIEADRKSDSGIGCDEITDVMETTSLRKERIVVLFLGHWKKTAYAFTMKGKDPERKQSLDGQDPTKKAGSSETSQSAKAMENGSLSHFFKQRSAVNRMMGNWRSMISSVPSRQIRRLNRQQVTYSPEQFLPRVDGATIDYNSLTLDLFMLGYFHILELDLSADERKMRHLLCFEVFDHVGRFSWETVRDFHKAVLQDIEAGKREWKDGFEDIKLKFFGNPSNQTQPLPEPSPPERRPIPKVIVQTPTPDEGDISGADLSSFSNDEIC</sequence>
<feature type="compositionally biased region" description="Basic and acidic residues" evidence="3">
    <location>
        <begin position="519"/>
        <end position="535"/>
    </location>
</feature>
<keyword evidence="2" id="KW-0040">ANK repeat</keyword>
<evidence type="ECO:0000256" key="3">
    <source>
        <dbReference type="SAM" id="MobiDB-lite"/>
    </source>
</evidence>
<reference evidence="4" key="1">
    <citation type="thesis" date="2021" institute="BYU ScholarsArchive" country="Provo, UT, USA">
        <title>Applications of and Algorithms for Genome Assembly and Genomic Analyses with an Emphasis on Marine Teleosts.</title>
        <authorList>
            <person name="Pickett B.D."/>
        </authorList>
    </citation>
    <scope>NUCLEOTIDE SEQUENCE</scope>
    <source>
        <strain evidence="4">HI-2016</strain>
    </source>
</reference>
<dbReference type="PANTHER" id="PTHR24153">
    <property type="entry name" value="ESPIN"/>
    <property type="match status" value="1"/>
</dbReference>
<feature type="region of interest" description="Disordered" evidence="3">
    <location>
        <begin position="519"/>
        <end position="550"/>
    </location>
</feature>
<feature type="non-terminal residue" evidence="4">
    <location>
        <position position="736"/>
    </location>
</feature>
<dbReference type="Proteomes" id="UP000824540">
    <property type="component" value="Unassembled WGS sequence"/>
</dbReference>
<evidence type="ECO:0008006" key="6">
    <source>
        <dbReference type="Google" id="ProtNLM"/>
    </source>
</evidence>
<dbReference type="PANTHER" id="PTHR24153:SF0">
    <property type="entry name" value="ESPIN-LIKE PROTEIN"/>
    <property type="match status" value="1"/>
</dbReference>
<dbReference type="AlphaFoldDB" id="A0A8T2NQV1"/>
<proteinExistence type="predicted"/>
<dbReference type="EMBL" id="JAFBMS010000034">
    <property type="protein sequence ID" value="KAG9341570.1"/>
    <property type="molecule type" value="Genomic_DNA"/>
</dbReference>
<feature type="compositionally biased region" description="Polar residues" evidence="3">
    <location>
        <begin position="537"/>
        <end position="546"/>
    </location>
</feature>
<feature type="compositionally biased region" description="Pro residues" evidence="3">
    <location>
        <begin position="140"/>
        <end position="155"/>
    </location>
</feature>
<dbReference type="InterPro" id="IPR052420">
    <property type="entry name" value="Espin/Espin-like"/>
</dbReference>
<keyword evidence="1" id="KW-0677">Repeat</keyword>
<dbReference type="GO" id="GO:0005737">
    <property type="term" value="C:cytoplasm"/>
    <property type="evidence" value="ECO:0007669"/>
    <property type="project" value="TreeGrafter"/>
</dbReference>
<keyword evidence="5" id="KW-1185">Reference proteome</keyword>
<feature type="region of interest" description="Disordered" evidence="3">
    <location>
        <begin position="134"/>
        <end position="180"/>
    </location>
</feature>
<evidence type="ECO:0000256" key="1">
    <source>
        <dbReference type="ARBA" id="ARBA00022737"/>
    </source>
</evidence>
<evidence type="ECO:0000256" key="2">
    <source>
        <dbReference type="ARBA" id="ARBA00023043"/>
    </source>
</evidence>
<feature type="compositionally biased region" description="Polar residues" evidence="3">
    <location>
        <begin position="726"/>
        <end position="736"/>
    </location>
</feature>
<protein>
    <recommendedName>
        <fullName evidence="6">Espin-like protein</fullName>
    </recommendedName>
</protein>
<evidence type="ECO:0000313" key="5">
    <source>
        <dbReference type="Proteomes" id="UP000824540"/>
    </source>
</evidence>
<dbReference type="GO" id="GO:0051017">
    <property type="term" value="P:actin filament bundle assembly"/>
    <property type="evidence" value="ECO:0007669"/>
    <property type="project" value="TreeGrafter"/>
</dbReference>
<comment type="caution">
    <text evidence="4">The sequence shown here is derived from an EMBL/GenBank/DDBJ whole genome shotgun (WGS) entry which is preliminary data.</text>
</comment>
<dbReference type="OrthoDB" id="10261302at2759"/>
<dbReference type="GO" id="GO:0051015">
    <property type="term" value="F:actin filament binding"/>
    <property type="evidence" value="ECO:0007669"/>
    <property type="project" value="TreeGrafter"/>
</dbReference>
<organism evidence="4 5">
    <name type="scientific">Albula glossodonta</name>
    <name type="common">roundjaw bonefish</name>
    <dbReference type="NCBI Taxonomy" id="121402"/>
    <lineage>
        <taxon>Eukaryota</taxon>
        <taxon>Metazoa</taxon>
        <taxon>Chordata</taxon>
        <taxon>Craniata</taxon>
        <taxon>Vertebrata</taxon>
        <taxon>Euteleostomi</taxon>
        <taxon>Actinopterygii</taxon>
        <taxon>Neopterygii</taxon>
        <taxon>Teleostei</taxon>
        <taxon>Albuliformes</taxon>
        <taxon>Albulidae</taxon>
        <taxon>Albula</taxon>
    </lineage>
</organism>
<gene>
    <name evidence="4" type="ORF">JZ751_019083</name>
</gene>